<keyword evidence="8" id="KW-1185">Reference proteome</keyword>
<name>A0ABW3TDC2_9RHOB</name>
<dbReference type="EC" id="2.1.1.-" evidence="7"/>
<accession>A0ABW3TDC2</accession>
<organism evidence="7 8">
    <name type="scientific">Seohaeicola saemankumensis</name>
    <dbReference type="NCBI Taxonomy" id="481181"/>
    <lineage>
        <taxon>Bacteria</taxon>
        <taxon>Pseudomonadati</taxon>
        <taxon>Pseudomonadota</taxon>
        <taxon>Alphaproteobacteria</taxon>
        <taxon>Rhodobacterales</taxon>
        <taxon>Roseobacteraceae</taxon>
        <taxon>Seohaeicola</taxon>
    </lineage>
</organism>
<protein>
    <submittedName>
        <fullName evidence="7">Class I SAM-dependent methyltransferase</fullName>
        <ecNumber evidence="7">2.1.1.-</ecNumber>
    </submittedName>
</protein>
<dbReference type="Pfam" id="PF02353">
    <property type="entry name" value="CMAS"/>
    <property type="match status" value="1"/>
</dbReference>
<gene>
    <name evidence="7" type="ORF">ACFQ3C_08485</name>
</gene>
<comment type="caution">
    <text evidence="7">The sequence shown here is derived from an EMBL/GenBank/DDBJ whole genome shotgun (WGS) entry which is preliminary data.</text>
</comment>
<dbReference type="PIRSF" id="PIRSF003085">
    <property type="entry name" value="CMAS"/>
    <property type="match status" value="1"/>
</dbReference>
<dbReference type="InterPro" id="IPR057206">
    <property type="entry name" value="DUF7884"/>
</dbReference>
<dbReference type="RefSeq" id="WP_380790526.1">
    <property type="nucleotide sequence ID" value="NZ_JBHTKR010000003.1"/>
</dbReference>
<keyword evidence="2 7" id="KW-0489">Methyltransferase</keyword>
<dbReference type="SUPFAM" id="SSF53335">
    <property type="entry name" value="S-adenosyl-L-methionine-dependent methyltransferases"/>
    <property type="match status" value="1"/>
</dbReference>
<sequence>MVGQLIQSGLLEITYPDGTTRTYGDGTGAPAALAIRTRGALRQLCLQPELALGEGYMDQTIDIGGNAELEAVLRVLIRNRDPKRFPAYLRLVERMRFMLRGIVQRNNADSSRANVAHHYDISDDLYRLMLDEDMQYSCAYFGGPDVTLAEAQAAKKRHIAEKLLIEPGMRVLDIGCGWGGMALTLARDYGARVTGVTLSQNQLATARARAAQAGLSDRIDFRLMDYRDLSESFDRIVSVGMLEHVGVPHYGDYFSKVADLLDSDGVALVHTIGRVAPPITQSRWITKYIFPGGYVPSLSELLDPLERSGLWQADIEVWRLHYARTLRCWRNNFDANLDTVRGWYDDRFIRMWRYYLTVCIMAFEDQEQCVYHLQLAHKRDTVPLTRDYLYAPRCQLKPDHGGAVAVSRSAMTRR</sequence>
<keyword evidence="4" id="KW-0949">S-adenosyl-L-methionine</keyword>
<dbReference type="InterPro" id="IPR050723">
    <property type="entry name" value="CFA/CMAS"/>
</dbReference>
<evidence type="ECO:0000259" key="6">
    <source>
        <dbReference type="Pfam" id="PF25371"/>
    </source>
</evidence>
<evidence type="ECO:0000256" key="1">
    <source>
        <dbReference type="ARBA" id="ARBA00010815"/>
    </source>
</evidence>
<evidence type="ECO:0000256" key="3">
    <source>
        <dbReference type="ARBA" id="ARBA00022679"/>
    </source>
</evidence>
<dbReference type="CDD" id="cd02440">
    <property type="entry name" value="AdoMet_MTases"/>
    <property type="match status" value="1"/>
</dbReference>
<evidence type="ECO:0000313" key="8">
    <source>
        <dbReference type="Proteomes" id="UP001597151"/>
    </source>
</evidence>
<comment type="similarity">
    <text evidence="1">Belongs to the CFA/CMAS family.</text>
</comment>
<reference evidence="8" key="1">
    <citation type="journal article" date="2019" name="Int. J. Syst. Evol. Microbiol.">
        <title>The Global Catalogue of Microorganisms (GCM) 10K type strain sequencing project: providing services to taxonomists for standard genome sequencing and annotation.</title>
        <authorList>
            <consortium name="The Broad Institute Genomics Platform"/>
            <consortium name="The Broad Institute Genome Sequencing Center for Infectious Disease"/>
            <person name="Wu L."/>
            <person name="Ma J."/>
        </authorList>
    </citation>
    <scope>NUCLEOTIDE SEQUENCE [LARGE SCALE GENOMIC DNA]</scope>
    <source>
        <strain evidence="8">CCUG 55328</strain>
    </source>
</reference>
<dbReference type="InterPro" id="IPR003333">
    <property type="entry name" value="CMAS"/>
</dbReference>
<dbReference type="InterPro" id="IPR029063">
    <property type="entry name" value="SAM-dependent_MTases_sf"/>
</dbReference>
<dbReference type="Gene3D" id="3.40.50.150">
    <property type="entry name" value="Vaccinia Virus protein VP39"/>
    <property type="match status" value="1"/>
</dbReference>
<proteinExistence type="inferred from homology"/>
<evidence type="ECO:0000256" key="5">
    <source>
        <dbReference type="ARBA" id="ARBA00023098"/>
    </source>
</evidence>
<dbReference type="PANTHER" id="PTHR43667:SF1">
    <property type="entry name" value="CYCLOPROPANE-FATTY-ACYL-PHOSPHOLIPID SYNTHASE"/>
    <property type="match status" value="1"/>
</dbReference>
<evidence type="ECO:0000256" key="2">
    <source>
        <dbReference type="ARBA" id="ARBA00022603"/>
    </source>
</evidence>
<dbReference type="PANTHER" id="PTHR43667">
    <property type="entry name" value="CYCLOPROPANE-FATTY-ACYL-PHOSPHOLIPID SYNTHASE"/>
    <property type="match status" value="1"/>
</dbReference>
<dbReference type="Pfam" id="PF25371">
    <property type="entry name" value="DUF7884"/>
    <property type="match status" value="1"/>
</dbReference>
<evidence type="ECO:0000313" key="7">
    <source>
        <dbReference type="EMBL" id="MFD1194707.1"/>
    </source>
</evidence>
<dbReference type="GO" id="GO:0032259">
    <property type="term" value="P:methylation"/>
    <property type="evidence" value="ECO:0007669"/>
    <property type="project" value="UniProtKB-KW"/>
</dbReference>
<dbReference type="Proteomes" id="UP001597151">
    <property type="component" value="Unassembled WGS sequence"/>
</dbReference>
<keyword evidence="3 7" id="KW-0808">Transferase</keyword>
<dbReference type="EMBL" id="JBHTKR010000003">
    <property type="protein sequence ID" value="MFD1194707.1"/>
    <property type="molecule type" value="Genomic_DNA"/>
</dbReference>
<keyword evidence="5" id="KW-0443">Lipid metabolism</keyword>
<feature type="domain" description="DUF7884" evidence="6">
    <location>
        <begin position="11"/>
        <end position="81"/>
    </location>
</feature>
<dbReference type="GO" id="GO:0008168">
    <property type="term" value="F:methyltransferase activity"/>
    <property type="evidence" value="ECO:0007669"/>
    <property type="project" value="UniProtKB-KW"/>
</dbReference>
<evidence type="ECO:0000256" key="4">
    <source>
        <dbReference type="ARBA" id="ARBA00022691"/>
    </source>
</evidence>